<name>A0ABU3Y3S0_9SPHN</name>
<evidence type="ECO:0000313" key="2">
    <source>
        <dbReference type="EMBL" id="MDV3456034.1"/>
    </source>
</evidence>
<dbReference type="PROSITE" id="PS50851">
    <property type="entry name" value="CHEW"/>
    <property type="match status" value="3"/>
</dbReference>
<dbReference type="PANTHER" id="PTHR22617">
    <property type="entry name" value="CHEMOTAXIS SENSOR HISTIDINE KINASE-RELATED"/>
    <property type="match status" value="1"/>
</dbReference>
<dbReference type="PANTHER" id="PTHR22617:SF23">
    <property type="entry name" value="CHEMOTAXIS PROTEIN CHEW"/>
    <property type="match status" value="1"/>
</dbReference>
<keyword evidence="3" id="KW-1185">Reference proteome</keyword>
<sequence>MNALAVLGAAAALPPPGAVEALRALVTDDDATPIDDAQASLVEAEPGQIDVGLVQLCGRELAVPAESVREVVPLPAKLQPSFSGADISPGSIVIRGRVIPVLDIAGQLGFGAREGGGGVVLILRHAQALIGIVMDSVSGLARIARESIQPFAVNTAGDHRIVSSTFPHGDALVGLIDPAAVLALPGVPHAAEQRAAPEAAGAGGRSAVVLVTVAGANIALDAALVVATVPNALLRPSPAPSSKWVSVVEYLGQEVPVVDDLALFGLSGRASDLPGGAVIILRLDAKRLLGLKIDRVQRILPITERSIRPLPQALAEQLTLFRGAIVDHEGRQNLLLDGDALTNSDPLRMIGALSREAAAPARGAVAGPATAEDRQPYLVFVAGDRRRAAALASVKQIIPFPEARTGLNREGSGLQGIASYNGAPLPLLDLAGNGMGGDRPDAVVLVVEKDGGFNGLVVDKLETLSRSAVHRRPGMNGDDAASFFIDAKLGDRSEAVTLCDLAEEAVRLA</sequence>
<organism evidence="2 3">
    <name type="scientific">Sphingomonas agrestis</name>
    <dbReference type="NCBI Taxonomy" id="3080540"/>
    <lineage>
        <taxon>Bacteria</taxon>
        <taxon>Pseudomonadati</taxon>
        <taxon>Pseudomonadota</taxon>
        <taxon>Alphaproteobacteria</taxon>
        <taxon>Sphingomonadales</taxon>
        <taxon>Sphingomonadaceae</taxon>
        <taxon>Sphingomonas</taxon>
    </lineage>
</organism>
<evidence type="ECO:0000313" key="3">
    <source>
        <dbReference type="Proteomes" id="UP001273531"/>
    </source>
</evidence>
<dbReference type="Gene3D" id="2.30.30.40">
    <property type="entry name" value="SH3 Domains"/>
    <property type="match status" value="2"/>
</dbReference>
<reference evidence="2 3" key="1">
    <citation type="submission" date="2023-10" db="EMBL/GenBank/DDBJ databases">
        <title>Sphingomonas sp. HF-S4 16S ribosomal RNA gene Genome sequencing and assembly.</title>
        <authorList>
            <person name="Lee H."/>
        </authorList>
    </citation>
    <scope>NUCLEOTIDE SEQUENCE [LARGE SCALE GENOMIC DNA]</scope>
    <source>
        <strain evidence="2 3">HF-S4</strain>
    </source>
</reference>
<feature type="domain" description="CheW-like" evidence="1">
    <location>
        <begin position="205"/>
        <end position="347"/>
    </location>
</feature>
<dbReference type="SMART" id="SM00260">
    <property type="entry name" value="CheW"/>
    <property type="match status" value="2"/>
</dbReference>
<comment type="caution">
    <text evidence="2">The sequence shown here is derived from an EMBL/GenBank/DDBJ whole genome shotgun (WGS) entry which is preliminary data.</text>
</comment>
<dbReference type="Pfam" id="PF01584">
    <property type="entry name" value="CheW"/>
    <property type="match status" value="3"/>
</dbReference>
<dbReference type="InterPro" id="IPR039315">
    <property type="entry name" value="CheW"/>
</dbReference>
<dbReference type="InterPro" id="IPR002545">
    <property type="entry name" value="CheW-lke_dom"/>
</dbReference>
<accession>A0ABU3Y3S0</accession>
<protein>
    <submittedName>
        <fullName evidence="2">Chemotaxis protein CheW</fullName>
    </submittedName>
</protein>
<dbReference type="EMBL" id="JAWJEJ010000001">
    <property type="protein sequence ID" value="MDV3456034.1"/>
    <property type="molecule type" value="Genomic_DNA"/>
</dbReference>
<dbReference type="InterPro" id="IPR036061">
    <property type="entry name" value="CheW-like_dom_sf"/>
</dbReference>
<dbReference type="RefSeq" id="WP_317225235.1">
    <property type="nucleotide sequence ID" value="NZ_JAWJEJ010000001.1"/>
</dbReference>
<proteinExistence type="predicted"/>
<feature type="domain" description="CheW-like" evidence="1">
    <location>
        <begin position="374"/>
        <end position="509"/>
    </location>
</feature>
<dbReference type="Proteomes" id="UP001273531">
    <property type="component" value="Unassembled WGS sequence"/>
</dbReference>
<gene>
    <name evidence="2" type="ORF">RZN05_03500</name>
</gene>
<dbReference type="SUPFAM" id="SSF50341">
    <property type="entry name" value="CheW-like"/>
    <property type="match status" value="3"/>
</dbReference>
<evidence type="ECO:0000259" key="1">
    <source>
        <dbReference type="PROSITE" id="PS50851"/>
    </source>
</evidence>
<feature type="domain" description="CheW-like" evidence="1">
    <location>
        <begin position="48"/>
        <end position="187"/>
    </location>
</feature>
<dbReference type="Gene3D" id="2.40.50.180">
    <property type="entry name" value="CheA-289, Domain 4"/>
    <property type="match status" value="2"/>
</dbReference>